<feature type="site" description="Important for catalytic activity and assists the phosphoryl transfer reaction to Asp8 by balancing charge and orienting the reacting groups" evidence="5">
    <location>
        <position position="116"/>
    </location>
</feature>
<feature type="binding site" evidence="3">
    <location>
        <begin position="11"/>
        <end position="13"/>
    </location>
    <ligand>
        <name>substrate</name>
    </ligand>
</feature>
<dbReference type="GO" id="GO:0005975">
    <property type="term" value="P:carbohydrate metabolic process"/>
    <property type="evidence" value="ECO:0007669"/>
    <property type="project" value="InterPro"/>
</dbReference>
<feature type="active site" description="Proton donor/acceptor" evidence="2">
    <location>
        <position position="13"/>
    </location>
</feature>
<feature type="active site" description="Nucleophile" evidence="2">
    <location>
        <position position="11"/>
    </location>
</feature>
<feature type="binding site" evidence="4">
    <location>
        <position position="11"/>
    </location>
    <ligand>
        <name>Mg(2+)</name>
        <dbReference type="ChEBI" id="CHEBI:18420"/>
    </ligand>
</feature>
<dbReference type="PANTHER" id="PTHR18901:SF38">
    <property type="entry name" value="PSEUDOURIDINE-5'-PHOSPHATASE"/>
    <property type="match status" value="1"/>
</dbReference>
<dbReference type="Pfam" id="PF13419">
    <property type="entry name" value="HAD_2"/>
    <property type="match status" value="1"/>
</dbReference>
<dbReference type="GO" id="GO:0008801">
    <property type="term" value="F:beta-phosphoglucomutase activity"/>
    <property type="evidence" value="ECO:0007669"/>
    <property type="project" value="InterPro"/>
</dbReference>
<feature type="binding site" evidence="3">
    <location>
        <position position="78"/>
    </location>
    <ligand>
        <name>substrate</name>
    </ligand>
</feature>
<evidence type="ECO:0000256" key="2">
    <source>
        <dbReference type="PIRSR" id="PIRSR610972-1"/>
    </source>
</evidence>
<evidence type="ECO:0000313" key="6">
    <source>
        <dbReference type="EMBL" id="SFH51802.1"/>
    </source>
</evidence>
<feature type="binding site" evidence="3">
    <location>
        <position position="147"/>
    </location>
    <ligand>
        <name>substrate</name>
    </ligand>
</feature>
<dbReference type="NCBIfam" id="TIGR01509">
    <property type="entry name" value="HAD-SF-IA-v3"/>
    <property type="match status" value="1"/>
</dbReference>
<dbReference type="SUPFAM" id="SSF56784">
    <property type="entry name" value="HAD-like"/>
    <property type="match status" value="1"/>
</dbReference>
<organism evidence="6 7">
    <name type="scientific">Tindallia magadiensis</name>
    <dbReference type="NCBI Taxonomy" id="69895"/>
    <lineage>
        <taxon>Bacteria</taxon>
        <taxon>Bacillati</taxon>
        <taxon>Bacillota</taxon>
        <taxon>Clostridia</taxon>
        <taxon>Peptostreptococcales</taxon>
        <taxon>Tindalliaceae</taxon>
        <taxon>Tindallia</taxon>
    </lineage>
</organism>
<comment type="cofactor">
    <cofactor evidence="4">
        <name>Mg(2+)</name>
        <dbReference type="ChEBI" id="CHEBI:18420"/>
    </cofactor>
    <text evidence="4">Binds 2 magnesium ions per subunit.</text>
</comment>
<proteinExistence type="inferred from homology"/>
<sequence>MKTLINGLIFDLDGVIVDTAKYHYFAWKKLAKELNFAFDENQNEALKGVSRMQALELLLNFGNIKASQEEKRLWANRKNRYYQQCLSNLSQNDLLPGVLTFLTKTKERKYKIALASSSKNAKTILYHLKIENYFDFIADGNMVQESKPDPEIFLLASDGIKCPPNACLVFEDALSGIQAAKSAGMLVIGVGNSKVLSTADLVISSFDNFNLTEAEAYFNNDSSVSG</sequence>
<reference evidence="7" key="1">
    <citation type="submission" date="2016-10" db="EMBL/GenBank/DDBJ databases">
        <authorList>
            <person name="Varghese N."/>
            <person name="Submissions S."/>
        </authorList>
    </citation>
    <scope>NUCLEOTIDE SEQUENCE [LARGE SCALE GENOMIC DNA]</scope>
    <source>
        <strain evidence="7">Z-7934</strain>
    </source>
</reference>
<feature type="binding site" evidence="4">
    <location>
        <position position="172"/>
    </location>
    <ligand>
        <name>Mg(2+)</name>
        <dbReference type="ChEBI" id="CHEBI:18420"/>
    </ligand>
</feature>
<dbReference type="PRINTS" id="PR00413">
    <property type="entry name" value="HADHALOGNASE"/>
</dbReference>
<feature type="binding site" evidence="3">
    <location>
        <begin position="116"/>
        <end position="120"/>
    </location>
    <ligand>
        <name>substrate</name>
    </ligand>
</feature>
<accession>A0A1I3APB2</accession>
<dbReference type="STRING" id="69895.SAMN05192551_101332"/>
<dbReference type="SFLD" id="SFLDS00003">
    <property type="entry name" value="Haloacid_Dehalogenase"/>
    <property type="match status" value="1"/>
</dbReference>
<name>A0A1I3APB2_9FIRM</name>
<keyword evidence="7" id="KW-1185">Reference proteome</keyword>
<dbReference type="Gene3D" id="1.10.150.240">
    <property type="entry name" value="Putative phosphatase, domain 2"/>
    <property type="match status" value="1"/>
</dbReference>
<dbReference type="AlphaFoldDB" id="A0A1I3APB2"/>
<protein>
    <submittedName>
        <fullName evidence="6">Beta-phosphoglucomutase</fullName>
    </submittedName>
</protein>
<dbReference type="CDD" id="cd02598">
    <property type="entry name" value="HAD_BPGM"/>
    <property type="match status" value="1"/>
</dbReference>
<evidence type="ECO:0000256" key="3">
    <source>
        <dbReference type="PIRSR" id="PIRSR610972-2"/>
    </source>
</evidence>
<evidence type="ECO:0000256" key="1">
    <source>
        <dbReference type="ARBA" id="ARBA00006171"/>
    </source>
</evidence>
<dbReference type="InterPro" id="IPR010972">
    <property type="entry name" value="Beta-PGM"/>
</dbReference>
<evidence type="ECO:0000256" key="4">
    <source>
        <dbReference type="PIRSR" id="PIRSR610972-3"/>
    </source>
</evidence>
<dbReference type="SFLD" id="SFLDG01129">
    <property type="entry name" value="C1.5:_HAD__Beta-PGM__Phosphata"/>
    <property type="match status" value="1"/>
</dbReference>
<dbReference type="InterPro" id="IPR023198">
    <property type="entry name" value="PGP-like_dom2"/>
</dbReference>
<evidence type="ECO:0000256" key="5">
    <source>
        <dbReference type="PIRSR" id="PIRSR610972-4"/>
    </source>
</evidence>
<comment type="similarity">
    <text evidence="1">Belongs to the HAD-like hydrolase superfamily. CbbY/CbbZ/Gph/YieH family.</text>
</comment>
<gene>
    <name evidence="6" type="ORF">SAMN05192551_101332</name>
</gene>
<dbReference type="NCBIfam" id="TIGR01990">
    <property type="entry name" value="bPGM"/>
    <property type="match status" value="1"/>
</dbReference>
<feature type="site" description="Important for catalytic activity and assists the phosphoryl transfer reaction to Asp8 by balancing charge and orienting the reacting groups" evidence="5">
    <location>
        <position position="147"/>
    </location>
</feature>
<dbReference type="EMBL" id="FOQA01000001">
    <property type="protein sequence ID" value="SFH51802.1"/>
    <property type="molecule type" value="Genomic_DNA"/>
</dbReference>
<dbReference type="InterPro" id="IPR023214">
    <property type="entry name" value="HAD_sf"/>
</dbReference>
<dbReference type="InterPro" id="IPR041492">
    <property type="entry name" value="HAD_2"/>
</dbReference>
<keyword evidence="4" id="KW-0479">Metal-binding</keyword>
<dbReference type="SFLD" id="SFLDG01135">
    <property type="entry name" value="C1.5.6:_HAD__Beta-PGM__Phospha"/>
    <property type="match status" value="1"/>
</dbReference>
<evidence type="ECO:0000313" key="7">
    <source>
        <dbReference type="Proteomes" id="UP000199287"/>
    </source>
</evidence>
<dbReference type="GO" id="GO:0000287">
    <property type="term" value="F:magnesium ion binding"/>
    <property type="evidence" value="ECO:0007669"/>
    <property type="project" value="InterPro"/>
</dbReference>
<keyword evidence="4" id="KW-0460">Magnesium</keyword>
<dbReference type="InterPro" id="IPR006439">
    <property type="entry name" value="HAD-SF_hydro_IA"/>
</dbReference>
<dbReference type="InterPro" id="IPR010976">
    <property type="entry name" value="B-phosphoglucomutase_hydrolase"/>
</dbReference>
<feature type="binding site" evidence="3">
    <location>
        <begin position="46"/>
        <end position="51"/>
    </location>
    <ligand>
        <name>substrate</name>
    </ligand>
</feature>
<dbReference type="Gene3D" id="3.40.50.1000">
    <property type="entry name" value="HAD superfamily/HAD-like"/>
    <property type="match status" value="1"/>
</dbReference>
<dbReference type="OrthoDB" id="9797743at2"/>
<feature type="binding site" evidence="3">
    <location>
        <position position="27"/>
    </location>
    <ligand>
        <name>substrate</name>
    </ligand>
</feature>
<dbReference type="Proteomes" id="UP000199287">
    <property type="component" value="Unassembled WGS sequence"/>
</dbReference>
<feature type="binding site" evidence="4">
    <location>
        <position position="171"/>
    </location>
    <ligand>
        <name>Mg(2+)</name>
        <dbReference type="ChEBI" id="CHEBI:18420"/>
    </ligand>
</feature>
<dbReference type="InterPro" id="IPR036412">
    <property type="entry name" value="HAD-like_sf"/>
</dbReference>
<dbReference type="PANTHER" id="PTHR18901">
    <property type="entry name" value="2-DEOXYGLUCOSE-6-PHOSPHATE PHOSPHATASE 2"/>
    <property type="match status" value="1"/>
</dbReference>
<feature type="binding site" evidence="4">
    <location>
        <position position="13"/>
    </location>
    <ligand>
        <name>Mg(2+)</name>
        <dbReference type="ChEBI" id="CHEBI:18420"/>
    </ligand>
</feature>
<dbReference type="NCBIfam" id="TIGR02009">
    <property type="entry name" value="PGMB-YQAB-SF"/>
    <property type="match status" value="1"/>
</dbReference>